<dbReference type="SMART" id="SM00256">
    <property type="entry name" value="FBOX"/>
    <property type="match status" value="1"/>
</dbReference>
<dbReference type="KEGG" id="aalt:CC77DRAFT_1072583"/>
<dbReference type="EMBL" id="KV441481">
    <property type="protein sequence ID" value="OAG19422.1"/>
    <property type="molecule type" value="Genomic_DNA"/>
</dbReference>
<name>A0A177DK50_ALTAL</name>
<protein>
    <recommendedName>
        <fullName evidence="1">F-box domain-containing protein</fullName>
    </recommendedName>
</protein>
<dbReference type="AlphaFoldDB" id="A0A177DK50"/>
<evidence type="ECO:0000313" key="3">
    <source>
        <dbReference type="Proteomes" id="UP000077248"/>
    </source>
</evidence>
<evidence type="ECO:0000259" key="1">
    <source>
        <dbReference type="SMART" id="SM00256"/>
    </source>
</evidence>
<dbReference type="RefSeq" id="XP_018384843.1">
    <property type="nucleotide sequence ID" value="XM_018529159.1"/>
</dbReference>
<reference evidence="2 3" key="1">
    <citation type="submission" date="2016-05" db="EMBL/GenBank/DDBJ databases">
        <title>Comparative analysis of secretome profiles of manganese(II)-oxidizing ascomycete fungi.</title>
        <authorList>
            <consortium name="DOE Joint Genome Institute"/>
            <person name="Zeiner C.A."/>
            <person name="Purvine S.O."/>
            <person name="Zink E.M."/>
            <person name="Wu S."/>
            <person name="Pasa-Tolic L."/>
            <person name="Chaput D.L."/>
            <person name="Haridas S."/>
            <person name="Grigoriev I.V."/>
            <person name="Santelli C.M."/>
            <person name="Hansel C.M."/>
        </authorList>
    </citation>
    <scope>NUCLEOTIDE SEQUENCE [LARGE SCALE GENOMIC DNA]</scope>
    <source>
        <strain evidence="2 3">SRC1lrK2f</strain>
    </source>
</reference>
<dbReference type="OMA" id="HERWCAS"/>
<dbReference type="InterPro" id="IPR001810">
    <property type="entry name" value="F-box_dom"/>
</dbReference>
<gene>
    <name evidence="2" type="ORF">CC77DRAFT_1072583</name>
</gene>
<dbReference type="VEuPathDB" id="FungiDB:CC77DRAFT_1072583"/>
<keyword evidence="3" id="KW-1185">Reference proteome</keyword>
<dbReference type="GeneID" id="29114753"/>
<accession>A0A177DK50</accession>
<organism evidence="2 3">
    <name type="scientific">Alternaria alternata</name>
    <name type="common">Alternaria rot fungus</name>
    <name type="synonym">Torula alternata</name>
    <dbReference type="NCBI Taxonomy" id="5599"/>
    <lineage>
        <taxon>Eukaryota</taxon>
        <taxon>Fungi</taxon>
        <taxon>Dikarya</taxon>
        <taxon>Ascomycota</taxon>
        <taxon>Pezizomycotina</taxon>
        <taxon>Dothideomycetes</taxon>
        <taxon>Pleosporomycetidae</taxon>
        <taxon>Pleosporales</taxon>
        <taxon>Pleosporineae</taxon>
        <taxon>Pleosporaceae</taxon>
        <taxon>Alternaria</taxon>
        <taxon>Alternaria sect. Alternaria</taxon>
        <taxon>Alternaria alternata complex</taxon>
    </lineage>
</organism>
<feature type="domain" description="F-box" evidence="1">
    <location>
        <begin position="129"/>
        <end position="168"/>
    </location>
</feature>
<evidence type="ECO:0000313" key="2">
    <source>
        <dbReference type="EMBL" id="OAG19422.1"/>
    </source>
</evidence>
<sequence>MSDTPKSLFGDGGKIIVPMPKGKASVASKPAITGVNTEKRFTLSQPDDKDVKDAAAATNAAKLEGKFASIGLLIILTASELVGQIVRNLGSRGYTLHSIGPNPCYQPASKVFRSHSDKPRNATSCFKFLPNEVVGEIGSELNVRDLNSMRLASMRLNYAVNFQYGKKIMVTENVTIFPTFSSIASFLIGLGLDDAYPATVRTITLVGEAPKTPELSYDISWINLMRAHPDPNRQIVPLTRLNRSTLNSSEYIEAQKVRDTDRRIVLSVNDKHEEWDYINKDFCHTGGYRTMLSVMLSKLPNLKTITTRKLHVGEHIPGWEGPEALKHLSYYRPDLPINKVYYGDWQYDTVHKRITMYTDEYGEYIEEANAGPQAGFKEDVLAAMEMSGTSAMLA</sequence>
<dbReference type="Proteomes" id="UP000077248">
    <property type="component" value="Unassembled WGS sequence"/>
</dbReference>
<proteinExistence type="predicted"/>